<gene>
    <name evidence="2" type="ORF">PIB30_078227</name>
</gene>
<dbReference type="EMBL" id="JASCZI010182317">
    <property type="protein sequence ID" value="MED6187635.1"/>
    <property type="molecule type" value="Genomic_DNA"/>
</dbReference>
<dbReference type="Proteomes" id="UP001341840">
    <property type="component" value="Unassembled WGS sequence"/>
</dbReference>
<feature type="region of interest" description="Disordered" evidence="1">
    <location>
        <begin position="218"/>
        <end position="303"/>
    </location>
</feature>
<feature type="region of interest" description="Disordered" evidence="1">
    <location>
        <begin position="107"/>
        <end position="182"/>
    </location>
</feature>
<name>A0ABU6WP54_9FABA</name>
<feature type="compositionally biased region" description="Acidic residues" evidence="1">
    <location>
        <begin position="253"/>
        <end position="265"/>
    </location>
</feature>
<reference evidence="2 3" key="1">
    <citation type="journal article" date="2023" name="Plants (Basel)">
        <title>Bridging the Gap: Combining Genomics and Transcriptomics Approaches to Understand Stylosanthes scabra, an Orphan Legume from the Brazilian Caatinga.</title>
        <authorList>
            <person name="Ferreira-Neto J.R.C."/>
            <person name="da Silva M.D."/>
            <person name="Binneck E."/>
            <person name="de Melo N.F."/>
            <person name="da Silva R.H."/>
            <person name="de Melo A.L.T.M."/>
            <person name="Pandolfi V."/>
            <person name="Bustamante F.O."/>
            <person name="Brasileiro-Vidal A.C."/>
            <person name="Benko-Iseppon A.M."/>
        </authorList>
    </citation>
    <scope>NUCLEOTIDE SEQUENCE [LARGE SCALE GENOMIC DNA]</scope>
    <source>
        <tissue evidence="2">Leaves</tissue>
    </source>
</reference>
<evidence type="ECO:0000313" key="2">
    <source>
        <dbReference type="EMBL" id="MED6187635.1"/>
    </source>
</evidence>
<organism evidence="2 3">
    <name type="scientific">Stylosanthes scabra</name>
    <dbReference type="NCBI Taxonomy" id="79078"/>
    <lineage>
        <taxon>Eukaryota</taxon>
        <taxon>Viridiplantae</taxon>
        <taxon>Streptophyta</taxon>
        <taxon>Embryophyta</taxon>
        <taxon>Tracheophyta</taxon>
        <taxon>Spermatophyta</taxon>
        <taxon>Magnoliopsida</taxon>
        <taxon>eudicotyledons</taxon>
        <taxon>Gunneridae</taxon>
        <taxon>Pentapetalae</taxon>
        <taxon>rosids</taxon>
        <taxon>fabids</taxon>
        <taxon>Fabales</taxon>
        <taxon>Fabaceae</taxon>
        <taxon>Papilionoideae</taxon>
        <taxon>50 kb inversion clade</taxon>
        <taxon>dalbergioids sensu lato</taxon>
        <taxon>Dalbergieae</taxon>
        <taxon>Pterocarpus clade</taxon>
        <taxon>Stylosanthes</taxon>
    </lineage>
</organism>
<comment type="caution">
    <text evidence="2">The sequence shown here is derived from an EMBL/GenBank/DDBJ whole genome shotgun (WGS) entry which is preliminary data.</text>
</comment>
<accession>A0ABU6WP54</accession>
<proteinExistence type="predicted"/>
<keyword evidence="3" id="KW-1185">Reference proteome</keyword>
<sequence length="378" mass="43168">MVDASAGGALMNKTPEEAWELIESMANNNHHFKVRATFAAKGVFEVTPSESTILAKSLVDIAAMLKEIKERQAAASKPLTQHTNTSQQVPVKHCGICQTIAASHNFYDNQQSPPNNRQYYPQPQGWRDNQQNRWNPSQQPQQNQFRQPYTYNQPQNPQNQRYQPPHTRQTYHPPNVPPPNYEETLRAYQKESREMKENQKRLDSQLSHIIELLHKFTNQPTTNPQPQPSTSSPLPSQPLPNPKGGINMVHNENDEEEDEEDDDEWLYGLLAELEDSDDDSDDEEFEEEPEKEVEDEEVEEEPKGETFFIATIFRRNEVKETEMPVKCEDPGPCLVTSKIRGVDIPECLCDPGACGNVMPYALYENLDPGPLKKSKEVL</sequence>
<evidence type="ECO:0000313" key="3">
    <source>
        <dbReference type="Proteomes" id="UP001341840"/>
    </source>
</evidence>
<feature type="compositionally biased region" description="Low complexity" evidence="1">
    <location>
        <begin position="109"/>
        <end position="165"/>
    </location>
</feature>
<feature type="compositionally biased region" description="Low complexity" evidence="1">
    <location>
        <begin position="218"/>
        <end position="234"/>
    </location>
</feature>
<protein>
    <submittedName>
        <fullName evidence="2">Uncharacterized protein</fullName>
    </submittedName>
</protein>
<evidence type="ECO:0000256" key="1">
    <source>
        <dbReference type="SAM" id="MobiDB-lite"/>
    </source>
</evidence>
<feature type="compositionally biased region" description="Acidic residues" evidence="1">
    <location>
        <begin position="272"/>
        <end position="302"/>
    </location>
</feature>